<keyword evidence="2" id="KW-1185">Reference proteome</keyword>
<accession>A0ABV9FYY1</accession>
<sequence>MVTRGDAWVAVLAAISKKGRQRAEPGRRARPVLSPGYGGDVAAAAVTREGGHGGAAAGPIVAAVVRAGAEGGG</sequence>
<dbReference type="Proteomes" id="UP001595993">
    <property type="component" value="Unassembled WGS sequence"/>
</dbReference>
<gene>
    <name evidence="1" type="ORF">ACFO9E_05530</name>
</gene>
<organism evidence="1 2">
    <name type="scientific">Streptomyces maoxianensis</name>
    <dbReference type="NCBI Taxonomy" id="1459942"/>
    <lineage>
        <taxon>Bacteria</taxon>
        <taxon>Bacillati</taxon>
        <taxon>Actinomycetota</taxon>
        <taxon>Actinomycetes</taxon>
        <taxon>Kitasatosporales</taxon>
        <taxon>Streptomycetaceae</taxon>
        <taxon>Streptomyces</taxon>
    </lineage>
</organism>
<dbReference type="EMBL" id="JBHSFE010000006">
    <property type="protein sequence ID" value="MFC4607281.1"/>
    <property type="molecule type" value="Genomic_DNA"/>
</dbReference>
<reference evidence="2" key="1">
    <citation type="journal article" date="2019" name="Int. J. Syst. Evol. Microbiol.">
        <title>The Global Catalogue of Microorganisms (GCM) 10K type strain sequencing project: providing services to taxonomists for standard genome sequencing and annotation.</title>
        <authorList>
            <consortium name="The Broad Institute Genomics Platform"/>
            <consortium name="The Broad Institute Genome Sequencing Center for Infectious Disease"/>
            <person name="Wu L."/>
            <person name="Ma J."/>
        </authorList>
    </citation>
    <scope>NUCLEOTIDE SEQUENCE [LARGE SCALE GENOMIC DNA]</scope>
    <source>
        <strain evidence="2">CGMCC 4.7139</strain>
    </source>
</reference>
<protein>
    <submittedName>
        <fullName evidence="1">Uncharacterized protein</fullName>
    </submittedName>
</protein>
<evidence type="ECO:0000313" key="2">
    <source>
        <dbReference type="Proteomes" id="UP001595993"/>
    </source>
</evidence>
<proteinExistence type="predicted"/>
<dbReference type="RefSeq" id="WP_381192254.1">
    <property type="nucleotide sequence ID" value="NZ_JBHSFE010000006.1"/>
</dbReference>
<comment type="caution">
    <text evidence="1">The sequence shown here is derived from an EMBL/GenBank/DDBJ whole genome shotgun (WGS) entry which is preliminary data.</text>
</comment>
<name>A0ABV9FYY1_9ACTN</name>
<evidence type="ECO:0000313" key="1">
    <source>
        <dbReference type="EMBL" id="MFC4607281.1"/>
    </source>
</evidence>